<evidence type="ECO:0000313" key="2">
    <source>
        <dbReference type="EnsemblPlants" id="PGSC0003DMT400095966"/>
    </source>
</evidence>
<dbReference type="AlphaFoldDB" id="M1DXF1"/>
<reference evidence="2" key="2">
    <citation type="submission" date="2015-06" db="UniProtKB">
        <authorList>
            <consortium name="EnsemblPlants"/>
        </authorList>
    </citation>
    <scope>IDENTIFICATION</scope>
    <source>
        <strain evidence="2">DM1-3 516 R44</strain>
    </source>
</reference>
<reference evidence="3" key="1">
    <citation type="journal article" date="2011" name="Nature">
        <title>Genome sequence and analysis of the tuber crop potato.</title>
        <authorList>
            <consortium name="The Potato Genome Sequencing Consortium"/>
        </authorList>
    </citation>
    <scope>NUCLEOTIDE SEQUENCE [LARGE SCALE GENOMIC DNA]</scope>
    <source>
        <strain evidence="3">cv. DM1-3 516 R44</strain>
    </source>
</reference>
<protein>
    <submittedName>
        <fullName evidence="2">Uncharacterized protein</fullName>
    </submittedName>
</protein>
<organism evidence="2 3">
    <name type="scientific">Solanum tuberosum</name>
    <name type="common">Potato</name>
    <dbReference type="NCBI Taxonomy" id="4113"/>
    <lineage>
        <taxon>Eukaryota</taxon>
        <taxon>Viridiplantae</taxon>
        <taxon>Streptophyta</taxon>
        <taxon>Embryophyta</taxon>
        <taxon>Tracheophyta</taxon>
        <taxon>Spermatophyta</taxon>
        <taxon>Magnoliopsida</taxon>
        <taxon>eudicotyledons</taxon>
        <taxon>Gunneridae</taxon>
        <taxon>Pentapetalae</taxon>
        <taxon>asterids</taxon>
        <taxon>lamiids</taxon>
        <taxon>Solanales</taxon>
        <taxon>Solanaceae</taxon>
        <taxon>Solanoideae</taxon>
        <taxon>Solaneae</taxon>
        <taxon>Solanum</taxon>
    </lineage>
</organism>
<keyword evidence="3" id="KW-1185">Reference proteome</keyword>
<name>M1DXF1_SOLTU</name>
<dbReference type="InParanoid" id="M1DXF1"/>
<dbReference type="Gramene" id="PGSC0003DMT400095966">
    <property type="protein sequence ID" value="PGSC0003DMT400095966"/>
    <property type="gene ID" value="PGSC0003DMG400045537"/>
</dbReference>
<accession>M1DXF1</accession>
<proteinExistence type="predicted"/>
<dbReference type="EnsemblPlants" id="PGSC0003DMT400095966">
    <property type="protein sequence ID" value="PGSC0003DMT400095966"/>
    <property type="gene ID" value="PGSC0003DMG400045537"/>
</dbReference>
<dbReference type="Proteomes" id="UP000011115">
    <property type="component" value="Unassembled WGS sequence"/>
</dbReference>
<sequence>MSPNDSDHDDVEGWCKTTMNYAKSVLSPEGKDQAGKKREQSAHRREVPRSSTMSPNDLDHDDAEGWCKTVMNYTKSRGFSERNIGEGSWYDLGLVIYEVNRPHQRPPPTGYGWTHGVWMDPRTVLVTRGLGSTSPQLGP</sequence>
<evidence type="ECO:0000313" key="3">
    <source>
        <dbReference type="Proteomes" id="UP000011115"/>
    </source>
</evidence>
<dbReference type="HOGENOM" id="CLU_1848626_0_0_1"/>
<evidence type="ECO:0000256" key="1">
    <source>
        <dbReference type="SAM" id="MobiDB-lite"/>
    </source>
</evidence>
<feature type="compositionally biased region" description="Basic and acidic residues" evidence="1">
    <location>
        <begin position="29"/>
        <end position="48"/>
    </location>
</feature>
<dbReference type="PaxDb" id="4113-PGSC0003DMT400095966"/>
<feature type="region of interest" description="Disordered" evidence="1">
    <location>
        <begin position="25"/>
        <end position="63"/>
    </location>
</feature>